<dbReference type="Pfam" id="PF25087">
    <property type="entry name" value="GMPPB_C"/>
    <property type="match status" value="1"/>
</dbReference>
<dbReference type="PANTHER" id="PTHR43378:SF2">
    <property type="entry name" value="UDP-3-O-ACYLGLUCOSAMINE N-ACYLTRANSFERASE 1, MITOCHONDRIAL-RELATED"/>
    <property type="match status" value="1"/>
</dbReference>
<dbReference type="Gene3D" id="3.40.1390.10">
    <property type="entry name" value="MurE/MurF, N-terminal domain"/>
    <property type="match status" value="1"/>
</dbReference>
<keyword evidence="1" id="KW-0444">Lipid biosynthesis</keyword>
<proteinExistence type="predicted"/>
<dbReference type="Pfam" id="PF00132">
    <property type="entry name" value="Hexapep"/>
    <property type="match status" value="1"/>
</dbReference>
<comment type="caution">
    <text evidence="9">The sequence shown here is derived from an EMBL/GenBank/DDBJ whole genome shotgun (WGS) entry which is preliminary data.</text>
</comment>
<keyword evidence="6 9" id="KW-0012">Acyltransferase</keyword>
<dbReference type="InterPro" id="IPR007691">
    <property type="entry name" value="LpxD"/>
</dbReference>
<dbReference type="PATRIC" id="fig|1208365.4.peg.796"/>
<dbReference type="AlphaFoldDB" id="K6GHG9"/>
<feature type="domain" description="UDP-3-O-[3-hydroxymyristoyl] glucosamine N-acyltransferase non-repeat region" evidence="7">
    <location>
        <begin position="25"/>
        <end position="91"/>
    </location>
</feature>
<evidence type="ECO:0000256" key="4">
    <source>
        <dbReference type="ARBA" id="ARBA00022737"/>
    </source>
</evidence>
<dbReference type="NCBIfam" id="TIGR01853">
    <property type="entry name" value="lipid_A_lpxD"/>
    <property type="match status" value="1"/>
</dbReference>
<keyword evidence="4" id="KW-0677">Repeat</keyword>
<dbReference type="PANTHER" id="PTHR43378">
    <property type="entry name" value="UDP-3-O-ACYLGLUCOSAMINE N-ACYLTRANSFERASE"/>
    <property type="match status" value="1"/>
</dbReference>
<dbReference type="GO" id="GO:0016020">
    <property type="term" value="C:membrane"/>
    <property type="evidence" value="ECO:0007669"/>
    <property type="project" value="GOC"/>
</dbReference>
<evidence type="ECO:0000256" key="3">
    <source>
        <dbReference type="ARBA" id="ARBA00022679"/>
    </source>
</evidence>
<dbReference type="CDD" id="cd03352">
    <property type="entry name" value="LbH_LpxD"/>
    <property type="match status" value="1"/>
</dbReference>
<evidence type="ECO:0000313" key="10">
    <source>
        <dbReference type="Proteomes" id="UP000010310"/>
    </source>
</evidence>
<keyword evidence="3 9" id="KW-0808">Transferase</keyword>
<dbReference type="NCBIfam" id="NF002060">
    <property type="entry name" value="PRK00892.1"/>
    <property type="match status" value="1"/>
</dbReference>
<dbReference type="EMBL" id="AMWX01000008">
    <property type="protein sequence ID" value="EKO36481.1"/>
    <property type="molecule type" value="Genomic_DNA"/>
</dbReference>
<dbReference type="STRING" id="1208365.B273_1216"/>
<name>K6GHG9_9GAMM</name>
<dbReference type="InterPro" id="IPR011004">
    <property type="entry name" value="Trimer_LpxA-like_sf"/>
</dbReference>
<evidence type="ECO:0000256" key="1">
    <source>
        <dbReference type="ARBA" id="ARBA00022516"/>
    </source>
</evidence>
<feature type="domain" description="Mannose-1-phosphate guanyltransferase C-terminal" evidence="8">
    <location>
        <begin position="105"/>
        <end position="163"/>
    </location>
</feature>
<dbReference type="InterPro" id="IPR056729">
    <property type="entry name" value="GMPPB_C"/>
</dbReference>
<sequence length="309" mass="32793">MSGQSYSLKDLASKVNGDIVGDPNLIIRSIATLQNASPGCISFLSNSKYKKFLSNTSASAVIVNRENAVELQAAGIVVDNPYAAYAVISALFNTYPNPYIGNEINYFVHSTSSVDESVIIGPNVYVGPNCKIEKNTIIHANSSLVKNVHIGRNSIIHPNAVLGSDGFGYAPNKNGYTKIEQLGRLIIGSNVEIGAGCTIDRGAIDDTEIHDGVKLDNQVHVAHNVILGQDSAIAASCAIAGSTTIGKNFQMGGLSGVLGHLDIVDNVMVGAHTLITKSISKSGNYVGIMPAQDHKDWAKSSIFIKRRKI</sequence>
<organism evidence="9 10">
    <name type="scientific">SAR86 cluster bacterium SAR86E</name>
    <dbReference type="NCBI Taxonomy" id="1208365"/>
    <lineage>
        <taxon>Bacteria</taxon>
        <taxon>Pseudomonadati</taxon>
        <taxon>Pseudomonadota</taxon>
        <taxon>Gammaproteobacteria</taxon>
        <taxon>SAR86 cluster</taxon>
    </lineage>
</organism>
<evidence type="ECO:0000313" key="9">
    <source>
        <dbReference type="EMBL" id="EKO36481.1"/>
    </source>
</evidence>
<dbReference type="SUPFAM" id="SSF51161">
    <property type="entry name" value="Trimeric LpxA-like enzymes"/>
    <property type="match status" value="1"/>
</dbReference>
<reference evidence="9 10" key="1">
    <citation type="submission" date="2012-09" db="EMBL/GenBank/DDBJ databases">
        <authorList>
            <person name="Dupont C.L."/>
            <person name="Rusch D.B."/>
            <person name="Lombardo M.-J."/>
            <person name="Novotny M."/>
            <person name="Yee-Greenbaum J."/>
            <person name="Laskin R."/>
        </authorList>
    </citation>
    <scope>NUCLEOTIDE SEQUENCE [LARGE SCALE GENOMIC DNA]</scope>
    <source>
        <strain evidence="9">SAR86E</strain>
    </source>
</reference>
<evidence type="ECO:0000259" key="7">
    <source>
        <dbReference type="Pfam" id="PF04613"/>
    </source>
</evidence>
<protein>
    <submittedName>
        <fullName evidence="9">UDP-3-O-[3-hydroxymyristoyl] glucosamine N-acyltransferase</fullName>
        <ecNumber evidence="9">2.3.1.-</ecNumber>
    </submittedName>
</protein>
<dbReference type="InterPro" id="IPR001451">
    <property type="entry name" value="Hexapep"/>
</dbReference>
<dbReference type="GO" id="GO:0009245">
    <property type="term" value="P:lipid A biosynthetic process"/>
    <property type="evidence" value="ECO:0007669"/>
    <property type="project" value="UniProtKB-KW"/>
</dbReference>
<dbReference type="Gene3D" id="2.160.10.10">
    <property type="entry name" value="Hexapeptide repeat proteins"/>
    <property type="match status" value="1"/>
</dbReference>
<accession>K6GHG9</accession>
<keyword evidence="10" id="KW-1185">Reference proteome</keyword>
<gene>
    <name evidence="9" type="primary">lpxD</name>
    <name evidence="9" type="ORF">B273_1216</name>
</gene>
<evidence type="ECO:0000256" key="5">
    <source>
        <dbReference type="ARBA" id="ARBA00023098"/>
    </source>
</evidence>
<evidence type="ECO:0000256" key="2">
    <source>
        <dbReference type="ARBA" id="ARBA00022556"/>
    </source>
</evidence>
<dbReference type="EC" id="2.3.1.-" evidence="9"/>
<evidence type="ECO:0000256" key="6">
    <source>
        <dbReference type="ARBA" id="ARBA00023315"/>
    </source>
</evidence>
<keyword evidence="2" id="KW-0441">Lipid A biosynthesis</keyword>
<evidence type="ECO:0000259" key="8">
    <source>
        <dbReference type="Pfam" id="PF25087"/>
    </source>
</evidence>
<dbReference type="InterPro" id="IPR020573">
    <property type="entry name" value="UDP_GlcNAc_AcTrfase_non-rep"/>
</dbReference>
<dbReference type="Proteomes" id="UP000010310">
    <property type="component" value="Unassembled WGS sequence"/>
</dbReference>
<keyword evidence="5" id="KW-0443">Lipid metabolism</keyword>
<dbReference type="GO" id="GO:0016410">
    <property type="term" value="F:N-acyltransferase activity"/>
    <property type="evidence" value="ECO:0007669"/>
    <property type="project" value="InterPro"/>
</dbReference>
<dbReference type="Pfam" id="PF04613">
    <property type="entry name" value="LpxD"/>
    <property type="match status" value="1"/>
</dbReference>